<dbReference type="Proteomes" id="UP000188320">
    <property type="component" value="Unassembled WGS sequence"/>
</dbReference>
<keyword evidence="3" id="KW-1185">Reference proteome</keyword>
<feature type="region of interest" description="Disordered" evidence="1">
    <location>
        <begin position="152"/>
        <end position="190"/>
    </location>
</feature>
<accession>A0A1R1PE89</accession>
<reference evidence="3" key="1">
    <citation type="submission" date="2017-01" db="EMBL/GenBank/DDBJ databases">
        <authorList>
            <person name="Wang Y."/>
            <person name="White M."/>
            <person name="Kvist S."/>
            <person name="Moncalvo J.-M."/>
        </authorList>
    </citation>
    <scope>NUCLEOTIDE SEQUENCE [LARGE SCALE GENOMIC DNA]</scope>
    <source>
        <strain evidence="3">COL-18-3</strain>
    </source>
</reference>
<sequence length="204" mass="22812">MLGSSTSQDTHEKKDRPLSSDKTTSDSFRVSAQSIALEIFKNDLESRASDCDDVSVSDEKSFLLGWEDYLNRGMVASEEAICNAPNQIDDTKSKAELTNSNLEISKDIMFDDINEDLENILKLDSQLIMGSQGNFDNLCQNSDVDTLKMEHYRPSTESHNKVKPPSLKITTKKQHKPEEDEDAASSVYSLEQPKKKLESLAVCV</sequence>
<evidence type="ECO:0000256" key="1">
    <source>
        <dbReference type="SAM" id="MobiDB-lite"/>
    </source>
</evidence>
<dbReference type="EMBL" id="LSSK01001611">
    <property type="protein sequence ID" value="OMH79276.1"/>
    <property type="molecule type" value="Genomic_DNA"/>
</dbReference>
<comment type="caution">
    <text evidence="2">The sequence shown here is derived from an EMBL/GenBank/DDBJ whole genome shotgun (WGS) entry which is preliminary data.</text>
</comment>
<proteinExistence type="predicted"/>
<organism evidence="2 3">
    <name type="scientific">Zancudomyces culisetae</name>
    <name type="common">Gut fungus</name>
    <name type="synonym">Smittium culisetae</name>
    <dbReference type="NCBI Taxonomy" id="1213189"/>
    <lineage>
        <taxon>Eukaryota</taxon>
        <taxon>Fungi</taxon>
        <taxon>Fungi incertae sedis</taxon>
        <taxon>Zoopagomycota</taxon>
        <taxon>Kickxellomycotina</taxon>
        <taxon>Harpellomycetes</taxon>
        <taxon>Harpellales</taxon>
        <taxon>Legeriomycetaceae</taxon>
        <taxon>Zancudomyces</taxon>
    </lineage>
</organism>
<gene>
    <name evidence="2" type="ORF">AX774_g7326</name>
</gene>
<feature type="compositionally biased region" description="Basic and acidic residues" evidence="1">
    <location>
        <begin position="9"/>
        <end position="19"/>
    </location>
</feature>
<dbReference type="AlphaFoldDB" id="A0A1R1PE89"/>
<evidence type="ECO:0000313" key="2">
    <source>
        <dbReference type="EMBL" id="OMH79276.1"/>
    </source>
</evidence>
<name>A0A1R1PE89_ZANCU</name>
<feature type="region of interest" description="Disordered" evidence="1">
    <location>
        <begin position="1"/>
        <end position="27"/>
    </location>
</feature>
<protein>
    <submittedName>
        <fullName evidence="2">Uncharacterized protein</fullName>
    </submittedName>
</protein>
<evidence type="ECO:0000313" key="3">
    <source>
        <dbReference type="Proteomes" id="UP000188320"/>
    </source>
</evidence>